<evidence type="ECO:0000313" key="7">
    <source>
        <dbReference type="Proteomes" id="UP000245119"/>
    </source>
</evidence>
<dbReference type="PRINTS" id="PR00007">
    <property type="entry name" value="COMPLEMNTC1Q"/>
</dbReference>
<evidence type="ECO:0000256" key="3">
    <source>
        <dbReference type="ARBA" id="ARBA00022729"/>
    </source>
</evidence>
<dbReference type="InterPro" id="IPR008983">
    <property type="entry name" value="Tumour_necrosis_fac-like_dom"/>
</dbReference>
<comment type="subcellular location">
    <subcellularLocation>
        <location evidence="1">Secreted</location>
    </subcellularLocation>
</comment>
<dbReference type="PROSITE" id="PS50871">
    <property type="entry name" value="C1Q"/>
    <property type="match status" value="2"/>
</dbReference>
<dbReference type="SMART" id="SM00110">
    <property type="entry name" value="C1Q"/>
    <property type="match status" value="1"/>
</dbReference>
<keyword evidence="4" id="KW-0175">Coiled coil</keyword>
<gene>
    <name evidence="6" type="ORF">C0Q70_05803</name>
</gene>
<name>A0A2T7PM67_POMCA</name>
<evidence type="ECO:0000313" key="6">
    <source>
        <dbReference type="EMBL" id="PVD34528.1"/>
    </source>
</evidence>
<dbReference type="Proteomes" id="UP000245119">
    <property type="component" value="Linkage Group LG3"/>
</dbReference>
<reference evidence="6 7" key="1">
    <citation type="submission" date="2018-04" db="EMBL/GenBank/DDBJ databases">
        <title>The genome of golden apple snail Pomacea canaliculata provides insight into stress tolerance and invasive adaptation.</title>
        <authorList>
            <person name="Liu C."/>
            <person name="Liu B."/>
            <person name="Ren Y."/>
            <person name="Zhang Y."/>
            <person name="Wang H."/>
            <person name="Li S."/>
            <person name="Jiang F."/>
            <person name="Yin L."/>
            <person name="Zhang G."/>
            <person name="Qian W."/>
            <person name="Fan W."/>
        </authorList>
    </citation>
    <scope>NUCLEOTIDE SEQUENCE [LARGE SCALE GENOMIC DNA]</scope>
    <source>
        <strain evidence="6">SZHN2017</strain>
        <tissue evidence="6">Muscle</tissue>
    </source>
</reference>
<evidence type="ECO:0000256" key="4">
    <source>
        <dbReference type="SAM" id="Coils"/>
    </source>
</evidence>
<dbReference type="Gene3D" id="2.60.120.40">
    <property type="match status" value="2"/>
</dbReference>
<evidence type="ECO:0000259" key="5">
    <source>
        <dbReference type="PROSITE" id="PS50871"/>
    </source>
</evidence>
<keyword evidence="2" id="KW-0964">Secreted</keyword>
<dbReference type="AlphaFoldDB" id="A0A2T7PM67"/>
<dbReference type="PANTHER" id="PTHR22923:SF116">
    <property type="entry name" value="C1Q DOMAIN-CONTAINING PROTEIN"/>
    <property type="match status" value="1"/>
</dbReference>
<evidence type="ECO:0000256" key="2">
    <source>
        <dbReference type="ARBA" id="ARBA00022525"/>
    </source>
</evidence>
<feature type="domain" description="C1q" evidence="5">
    <location>
        <begin position="73"/>
        <end position="190"/>
    </location>
</feature>
<feature type="domain" description="C1q" evidence="5">
    <location>
        <begin position="191"/>
        <end position="331"/>
    </location>
</feature>
<keyword evidence="7" id="KW-1185">Reference proteome</keyword>
<dbReference type="OrthoDB" id="6154955at2759"/>
<comment type="caution">
    <text evidence="6">The sequence shown here is derived from an EMBL/GenBank/DDBJ whole genome shotgun (WGS) entry which is preliminary data.</text>
</comment>
<dbReference type="GO" id="GO:0005576">
    <property type="term" value="C:extracellular region"/>
    <property type="evidence" value="ECO:0007669"/>
    <property type="project" value="UniProtKB-SubCell"/>
</dbReference>
<dbReference type="PANTHER" id="PTHR22923">
    <property type="entry name" value="CEREBELLIN-RELATED"/>
    <property type="match status" value="1"/>
</dbReference>
<dbReference type="EMBL" id="PZQS01000003">
    <property type="protein sequence ID" value="PVD34528.1"/>
    <property type="molecule type" value="Genomic_DNA"/>
</dbReference>
<accession>A0A2T7PM67</accession>
<dbReference type="InterPro" id="IPR001073">
    <property type="entry name" value="C1q_dom"/>
</dbReference>
<dbReference type="SUPFAM" id="SSF49842">
    <property type="entry name" value="TNF-like"/>
    <property type="match status" value="2"/>
</dbReference>
<sequence>MSVSYTIIVLWQQSYRSSTELSCYGSVNKKSDDLDIEALKTIVEQQAARMATLEGELTAVKNEVTVIKNGLPRSFQQVAFTVRFSTDENLHGILISSGQTLKFDSVITNLGNAYDASTGVFTAPISGLYTFHLVAMVPLQARNLDLAVIKGSIPVDHVYANSQSPDAQGSTQYTIHLTAGEMVWVQQVGGDGVRGVAFTVRFSADNGLTGIPIASGQTLKFDNIITNYGNAYDARTGVFTAPIPGLYSFFLVAMSPNETSPLYLAIVKNGVQLDMIFSNGRSDPEDQGSTQITIRLAAGEMVWVQQVSGEGVKGSNWTVFTGYLLVADKPS</sequence>
<feature type="coiled-coil region" evidence="4">
    <location>
        <begin position="36"/>
        <end position="63"/>
    </location>
</feature>
<proteinExistence type="predicted"/>
<evidence type="ECO:0000256" key="1">
    <source>
        <dbReference type="ARBA" id="ARBA00004613"/>
    </source>
</evidence>
<organism evidence="6 7">
    <name type="scientific">Pomacea canaliculata</name>
    <name type="common">Golden apple snail</name>
    <dbReference type="NCBI Taxonomy" id="400727"/>
    <lineage>
        <taxon>Eukaryota</taxon>
        <taxon>Metazoa</taxon>
        <taxon>Spiralia</taxon>
        <taxon>Lophotrochozoa</taxon>
        <taxon>Mollusca</taxon>
        <taxon>Gastropoda</taxon>
        <taxon>Caenogastropoda</taxon>
        <taxon>Architaenioglossa</taxon>
        <taxon>Ampullarioidea</taxon>
        <taxon>Ampullariidae</taxon>
        <taxon>Pomacea</taxon>
    </lineage>
</organism>
<protein>
    <recommendedName>
        <fullName evidence="5">C1q domain-containing protein</fullName>
    </recommendedName>
</protein>
<dbReference type="InterPro" id="IPR050822">
    <property type="entry name" value="Cerebellin_Synaptic_Org"/>
</dbReference>
<dbReference type="Pfam" id="PF00386">
    <property type="entry name" value="C1q"/>
    <property type="match status" value="2"/>
</dbReference>
<keyword evidence="3" id="KW-0732">Signal</keyword>